<comment type="caution">
    <text evidence="3">The sequence shown here is derived from an EMBL/GenBank/DDBJ whole genome shotgun (WGS) entry which is preliminary data.</text>
</comment>
<dbReference type="SUPFAM" id="SSF51445">
    <property type="entry name" value="(Trans)glycosidases"/>
    <property type="match status" value="1"/>
</dbReference>
<feature type="domain" description="Glycoside-hydrolase family GH114 TIM-barrel" evidence="2">
    <location>
        <begin position="71"/>
        <end position="334"/>
    </location>
</feature>
<evidence type="ECO:0000256" key="1">
    <source>
        <dbReference type="SAM" id="Phobius"/>
    </source>
</evidence>
<feature type="transmembrane region" description="Helical" evidence="1">
    <location>
        <begin position="16"/>
        <end position="38"/>
    </location>
</feature>
<sequence length="346" mass="40650">MHLNKIRGKNMKKSHILGIIICIILIVGFFISFDSTFLDNPKMMSKSKNNIRNAENLTNISKNSNNLKFLWTYQLQNADIDEIANSNFTLIVIDYSKDGTENGKYSEEEIEKLKKAGKIPIAYISIGEAEDYRFYWDNEWLKNPPKWLGDENPEWEGCYAVKYWHPEWKKIIFSYLDKIIQQGFCGVYLDKVDEFEYWAENGYDEDFTAKEMIKFIVEISNYCRNKTNNSFIIIPQNGERLLEYDKHGKLLNTVSGWAVEDLFYDGVEQKTEEEINERIKLLDKVKDSGKFVLVVDYVDDGTKTNENLKRVEDFINKSLDKGYVPYVAKSDRELDELNTWWLKLIN</sequence>
<gene>
    <name evidence="3" type="ORF">HA335_06240</name>
</gene>
<dbReference type="PANTHER" id="PTHR35882">
    <property type="entry name" value="PELA"/>
    <property type="match status" value="1"/>
</dbReference>
<dbReference type="EMBL" id="DUJR01000034">
    <property type="protein sequence ID" value="HII60147.1"/>
    <property type="molecule type" value="Genomic_DNA"/>
</dbReference>
<keyword evidence="1" id="KW-0472">Membrane</keyword>
<dbReference type="PRINTS" id="PR01545">
    <property type="entry name" value="THEMAYE10DUF"/>
</dbReference>
<protein>
    <recommendedName>
        <fullName evidence="2">Glycoside-hydrolase family GH114 TIM-barrel domain-containing protein</fullName>
    </recommendedName>
</protein>
<organism evidence="3 4">
    <name type="scientific">Methanocaldococcus jannaschii</name>
    <dbReference type="NCBI Taxonomy" id="2190"/>
    <lineage>
        <taxon>Archaea</taxon>
        <taxon>Methanobacteriati</taxon>
        <taxon>Methanobacteriota</taxon>
        <taxon>Methanomada group</taxon>
        <taxon>Methanococci</taxon>
        <taxon>Methanococcales</taxon>
        <taxon>Methanocaldococcaceae</taxon>
        <taxon>Methanocaldococcus</taxon>
    </lineage>
</organism>
<dbReference type="NCBIfam" id="TIGR01370">
    <property type="entry name" value="MJ1477/TM1410 family putative glycoside hydrolase"/>
    <property type="match status" value="1"/>
</dbReference>
<dbReference type="Gene3D" id="3.20.20.70">
    <property type="entry name" value="Aldolase class I"/>
    <property type="match status" value="1"/>
</dbReference>
<dbReference type="InterPro" id="IPR017853">
    <property type="entry name" value="GH"/>
</dbReference>
<dbReference type="InterPro" id="IPR016062">
    <property type="entry name" value="TM1410-rel"/>
</dbReference>
<dbReference type="Pfam" id="PF03537">
    <property type="entry name" value="Glyco_hydro_114"/>
    <property type="match status" value="1"/>
</dbReference>
<dbReference type="Proteomes" id="UP000645676">
    <property type="component" value="Unassembled WGS sequence"/>
</dbReference>
<name>A0A832SLC8_9EURY</name>
<keyword evidence="1" id="KW-1133">Transmembrane helix</keyword>
<evidence type="ECO:0000313" key="3">
    <source>
        <dbReference type="EMBL" id="HII60147.1"/>
    </source>
</evidence>
<dbReference type="PANTHER" id="PTHR35882:SF1">
    <property type="match status" value="1"/>
</dbReference>
<evidence type="ECO:0000313" key="4">
    <source>
        <dbReference type="Proteomes" id="UP000645676"/>
    </source>
</evidence>
<accession>A0A832SLC8</accession>
<dbReference type="InterPro" id="IPR004352">
    <property type="entry name" value="GH114_TIM-barrel"/>
</dbReference>
<keyword evidence="1" id="KW-0812">Transmembrane</keyword>
<reference evidence="3" key="1">
    <citation type="journal article" date="2020" name="bioRxiv">
        <title>A rank-normalized archaeal taxonomy based on genome phylogeny resolves widespread incomplete and uneven classifications.</title>
        <authorList>
            <person name="Rinke C."/>
            <person name="Chuvochina M."/>
            <person name="Mussig A.J."/>
            <person name="Chaumeil P.-A."/>
            <person name="Waite D.W."/>
            <person name="Whitman W.B."/>
            <person name="Parks D.H."/>
            <person name="Hugenholtz P."/>
        </authorList>
    </citation>
    <scope>NUCLEOTIDE SEQUENCE</scope>
    <source>
        <strain evidence="3">UBA8849</strain>
    </source>
</reference>
<dbReference type="InterPro" id="IPR013785">
    <property type="entry name" value="Aldolase_TIM"/>
</dbReference>
<dbReference type="InterPro" id="IPR016063">
    <property type="entry name" value="TM1410_Glycdase"/>
</dbReference>
<dbReference type="AlphaFoldDB" id="A0A832SLC8"/>
<evidence type="ECO:0000259" key="2">
    <source>
        <dbReference type="Pfam" id="PF03537"/>
    </source>
</evidence>
<proteinExistence type="predicted"/>